<evidence type="ECO:0000256" key="3">
    <source>
        <dbReference type="ARBA" id="ARBA00023015"/>
    </source>
</evidence>
<evidence type="ECO:0000256" key="5">
    <source>
        <dbReference type="ARBA" id="ARBA00023163"/>
    </source>
</evidence>
<dbReference type="Gene3D" id="2.20.25.80">
    <property type="entry name" value="WRKY domain"/>
    <property type="match status" value="2"/>
</dbReference>
<dbReference type="FunFam" id="2.20.25.80:FF:000001">
    <property type="entry name" value="WRKY transcription factor 33"/>
    <property type="match status" value="1"/>
</dbReference>
<evidence type="ECO:0000313" key="9">
    <source>
        <dbReference type="EnsemblPlants" id="AET2Gv20750900.2"/>
    </source>
</evidence>
<feature type="region of interest" description="Disordered" evidence="7">
    <location>
        <begin position="531"/>
        <end position="559"/>
    </location>
</feature>
<dbReference type="InterPro" id="IPR003657">
    <property type="entry name" value="WRKY_dom"/>
</dbReference>
<feature type="region of interest" description="Disordered" evidence="7">
    <location>
        <begin position="130"/>
        <end position="158"/>
    </location>
</feature>
<organism evidence="9 10">
    <name type="scientific">Aegilops tauschii subsp. strangulata</name>
    <name type="common">Goatgrass</name>
    <dbReference type="NCBI Taxonomy" id="200361"/>
    <lineage>
        <taxon>Eukaryota</taxon>
        <taxon>Viridiplantae</taxon>
        <taxon>Streptophyta</taxon>
        <taxon>Embryophyta</taxon>
        <taxon>Tracheophyta</taxon>
        <taxon>Spermatophyta</taxon>
        <taxon>Magnoliopsida</taxon>
        <taxon>Liliopsida</taxon>
        <taxon>Poales</taxon>
        <taxon>Poaceae</taxon>
        <taxon>BOP clade</taxon>
        <taxon>Pooideae</taxon>
        <taxon>Triticodae</taxon>
        <taxon>Triticeae</taxon>
        <taxon>Triticinae</taxon>
        <taxon>Aegilops</taxon>
    </lineage>
</organism>
<dbReference type="STRING" id="200361.A0A453C6R1"/>
<keyword evidence="6" id="KW-0539">Nucleus</keyword>
<evidence type="ECO:0000256" key="7">
    <source>
        <dbReference type="SAM" id="MobiDB-lite"/>
    </source>
</evidence>
<dbReference type="SMART" id="SM00774">
    <property type="entry name" value="WRKY"/>
    <property type="match status" value="2"/>
</dbReference>
<evidence type="ECO:0000256" key="1">
    <source>
        <dbReference type="ARBA" id="ARBA00004123"/>
    </source>
</evidence>
<feature type="region of interest" description="Disordered" evidence="7">
    <location>
        <begin position="254"/>
        <end position="279"/>
    </location>
</feature>
<dbReference type="Gramene" id="AET2Gv20750900.2">
    <property type="protein sequence ID" value="AET2Gv20750900.2"/>
    <property type="gene ID" value="AET2Gv20750900"/>
</dbReference>
<reference evidence="10" key="2">
    <citation type="journal article" date="2017" name="Nat. Plants">
        <title>The Aegilops tauschii genome reveals multiple impacts of transposons.</title>
        <authorList>
            <person name="Zhao G."/>
            <person name="Zou C."/>
            <person name="Li K."/>
            <person name="Wang K."/>
            <person name="Li T."/>
            <person name="Gao L."/>
            <person name="Zhang X."/>
            <person name="Wang H."/>
            <person name="Yang Z."/>
            <person name="Liu X."/>
            <person name="Jiang W."/>
            <person name="Mao L."/>
            <person name="Kong X."/>
            <person name="Jiao Y."/>
            <person name="Jia J."/>
        </authorList>
    </citation>
    <scope>NUCLEOTIDE SEQUENCE [LARGE SCALE GENOMIC DNA]</scope>
    <source>
        <strain evidence="10">cv. AL8/78</strain>
    </source>
</reference>
<evidence type="ECO:0000313" key="10">
    <source>
        <dbReference type="Proteomes" id="UP000015105"/>
    </source>
</evidence>
<dbReference type="InterPro" id="IPR044810">
    <property type="entry name" value="WRKY_plant"/>
</dbReference>
<keyword evidence="10" id="KW-1185">Reference proteome</keyword>
<keyword evidence="5" id="KW-0804">Transcription</keyword>
<evidence type="ECO:0000256" key="6">
    <source>
        <dbReference type="ARBA" id="ARBA00023242"/>
    </source>
</evidence>
<dbReference type="Pfam" id="PF03106">
    <property type="entry name" value="WRKY"/>
    <property type="match status" value="2"/>
</dbReference>
<evidence type="ECO:0000259" key="8">
    <source>
        <dbReference type="PROSITE" id="PS50811"/>
    </source>
</evidence>
<comment type="subcellular location">
    <subcellularLocation>
        <location evidence="1">Nucleus</location>
    </subcellularLocation>
</comment>
<dbReference type="Proteomes" id="UP000015105">
    <property type="component" value="Chromosome 2D"/>
</dbReference>
<keyword evidence="2" id="KW-0677">Repeat</keyword>
<feature type="domain" description="WRKY" evidence="8">
    <location>
        <begin position="587"/>
        <end position="652"/>
    </location>
</feature>
<keyword evidence="4" id="KW-0238">DNA-binding</keyword>
<sequence length="803" mass="84491">NNGRRNLLFLTPCGCSSSFVSDPCALFPLLLVLAIGGLRPSPAGRGGIAIGGSCDSHFSIISPRFHAEMDGHTHLAMEWKDQSPGPDCSMLPSFLTDPFPADPLVEDCDGGNDGSEGGGFERHGLSVAVGSPQEEGKPVTPHFGQRSSSSSSLSERMQARAGFSVAKLSMPGSEYSGAQSPYLTIPPGLSPASLLESPVFLSNAMGQSSPTTGKLLMLGDTNNNNNARLEPPSVEDGPRAFSFKALDLKSSQYTAEGKKGSLPNSQHPSAPSRDVPVKTETNIQTTTQGANPLGHLNQAQLNNGQDLMKRSYHDCNNKRNRLAADSATAGGDNNASPTPPATAVDSEAAKGDYPAAVATAAPAEDGYSWRKYGQKQVKHSEYPRSYYKCTHPSCQVKKKVERSHEGHVTEIIYKGTHNHPRPAAQSRRPAGGAQVHPFNDAQMDAPADNNNNGYGNAGGSQPNAEARSLWHAGVAVQDWRGDGLEATSPPSVPGELCDSSASMQVHDGAARFESPEGGVDVTSAVSDEVDGDDRVAHGSMSQGQGAADTTEGDELESKRRKLESCAIDMSTASRAVREPRVVIQTTSEVDILDDGYRWRKYGQKVVKGNPNPRSYYKCTHPGCSVRKHVERASHDLKSVITTYEGKHNHEVPAARNGGHGSSAASGGTGASQLSHARRAEPPSVQDGLMRLGGCGAPFGLPPRDPLGPMSNYPYSLGGGHPGLPSLPMPSGLGAVEGLKLPMLSPSLHSVFRQRQAMETAAGFRVPKGEVKDEAAGAGAGAGGGAAAAAYPQMMNRLPLGHRM</sequence>
<reference evidence="9" key="4">
    <citation type="submission" date="2019-03" db="UniProtKB">
        <authorList>
            <consortium name="EnsemblPlants"/>
        </authorList>
    </citation>
    <scope>IDENTIFICATION</scope>
</reference>
<dbReference type="GO" id="GO:0005634">
    <property type="term" value="C:nucleus"/>
    <property type="evidence" value="ECO:0007669"/>
    <property type="project" value="UniProtKB-SubCell"/>
</dbReference>
<dbReference type="AlphaFoldDB" id="A0A453C6R1"/>
<dbReference type="InterPro" id="IPR036576">
    <property type="entry name" value="WRKY_dom_sf"/>
</dbReference>
<keyword evidence="3" id="KW-0805">Transcription regulation</keyword>
<evidence type="ECO:0000256" key="2">
    <source>
        <dbReference type="ARBA" id="ARBA00022737"/>
    </source>
</evidence>
<proteinExistence type="predicted"/>
<evidence type="ECO:0000256" key="4">
    <source>
        <dbReference type="ARBA" id="ARBA00023125"/>
    </source>
</evidence>
<name>A0A453C6R1_AEGTS</name>
<reference evidence="9" key="3">
    <citation type="journal article" date="2017" name="Nature">
        <title>Genome sequence of the progenitor of the wheat D genome Aegilops tauschii.</title>
        <authorList>
            <person name="Luo M.C."/>
            <person name="Gu Y.Q."/>
            <person name="Puiu D."/>
            <person name="Wang H."/>
            <person name="Twardziok S.O."/>
            <person name="Deal K.R."/>
            <person name="Huo N."/>
            <person name="Zhu T."/>
            <person name="Wang L."/>
            <person name="Wang Y."/>
            <person name="McGuire P.E."/>
            <person name="Liu S."/>
            <person name="Long H."/>
            <person name="Ramasamy R.K."/>
            <person name="Rodriguez J.C."/>
            <person name="Van S.L."/>
            <person name="Yuan L."/>
            <person name="Wang Z."/>
            <person name="Xia Z."/>
            <person name="Xiao L."/>
            <person name="Anderson O.D."/>
            <person name="Ouyang S."/>
            <person name="Liang Y."/>
            <person name="Zimin A.V."/>
            <person name="Pertea G."/>
            <person name="Qi P."/>
            <person name="Bennetzen J.L."/>
            <person name="Dai X."/>
            <person name="Dawson M.W."/>
            <person name="Muller H.G."/>
            <person name="Kugler K."/>
            <person name="Rivarola-Duarte L."/>
            <person name="Spannagl M."/>
            <person name="Mayer K.F.X."/>
            <person name="Lu F.H."/>
            <person name="Bevan M.W."/>
            <person name="Leroy P."/>
            <person name="Li P."/>
            <person name="You F.M."/>
            <person name="Sun Q."/>
            <person name="Liu Z."/>
            <person name="Lyons E."/>
            <person name="Wicker T."/>
            <person name="Salzberg S.L."/>
            <person name="Devos K.M."/>
            <person name="Dvorak J."/>
        </authorList>
    </citation>
    <scope>NUCLEOTIDE SEQUENCE [LARGE SCALE GENOMIC DNA]</scope>
    <source>
        <strain evidence="9">cv. AL8/78</strain>
    </source>
</reference>
<dbReference type="PROSITE" id="PS50811">
    <property type="entry name" value="WRKY"/>
    <property type="match status" value="2"/>
</dbReference>
<dbReference type="PANTHER" id="PTHR31221">
    <property type="entry name" value="WRKY TRANSCRIPTION FACTOR PROTEIN 1-RELATED"/>
    <property type="match status" value="1"/>
</dbReference>
<dbReference type="FunFam" id="2.20.25.80:FF:000006">
    <property type="entry name" value="WRKY transcription factor"/>
    <property type="match status" value="1"/>
</dbReference>
<feature type="compositionally biased region" description="Low complexity" evidence="7">
    <location>
        <begin position="653"/>
        <end position="674"/>
    </location>
</feature>
<reference evidence="10" key="1">
    <citation type="journal article" date="2014" name="Science">
        <title>Ancient hybridizations among the ancestral genomes of bread wheat.</title>
        <authorList>
            <consortium name="International Wheat Genome Sequencing Consortium,"/>
            <person name="Marcussen T."/>
            <person name="Sandve S.R."/>
            <person name="Heier L."/>
            <person name="Spannagl M."/>
            <person name="Pfeifer M."/>
            <person name="Jakobsen K.S."/>
            <person name="Wulff B.B."/>
            <person name="Steuernagel B."/>
            <person name="Mayer K.F."/>
            <person name="Olsen O.A."/>
        </authorList>
    </citation>
    <scope>NUCLEOTIDE SEQUENCE [LARGE SCALE GENOMIC DNA]</scope>
    <source>
        <strain evidence="10">cv. AL8/78</strain>
    </source>
</reference>
<reference evidence="9" key="5">
    <citation type="journal article" date="2021" name="G3 (Bethesda)">
        <title>Aegilops tauschii genome assembly Aet v5.0 features greater sequence contiguity and improved annotation.</title>
        <authorList>
            <person name="Wang L."/>
            <person name="Zhu T."/>
            <person name="Rodriguez J.C."/>
            <person name="Deal K.R."/>
            <person name="Dubcovsky J."/>
            <person name="McGuire P.E."/>
            <person name="Lux T."/>
            <person name="Spannagl M."/>
            <person name="Mayer K.F.X."/>
            <person name="Baldrich P."/>
            <person name="Meyers B.C."/>
            <person name="Huo N."/>
            <person name="Gu Y.Q."/>
            <person name="Zhou H."/>
            <person name="Devos K.M."/>
            <person name="Bennetzen J.L."/>
            <person name="Unver T."/>
            <person name="Budak H."/>
            <person name="Gulick P.J."/>
            <person name="Galiba G."/>
            <person name="Kalapos B."/>
            <person name="Nelson D.R."/>
            <person name="Li P."/>
            <person name="You F.M."/>
            <person name="Luo M.C."/>
            <person name="Dvorak J."/>
        </authorList>
    </citation>
    <scope>NUCLEOTIDE SEQUENCE [LARGE SCALE GENOMIC DNA]</scope>
    <source>
        <strain evidence="9">cv. AL8/78</strain>
    </source>
</reference>
<feature type="region of interest" description="Disordered" evidence="7">
    <location>
        <begin position="325"/>
        <end position="346"/>
    </location>
</feature>
<feature type="region of interest" description="Disordered" evidence="7">
    <location>
        <begin position="414"/>
        <end position="461"/>
    </location>
</feature>
<protein>
    <recommendedName>
        <fullName evidence="8">WRKY domain-containing protein</fullName>
    </recommendedName>
</protein>
<accession>A0A453C6R1</accession>
<feature type="region of interest" description="Disordered" evidence="7">
    <location>
        <begin position="649"/>
        <end position="690"/>
    </location>
</feature>
<dbReference type="PANTHER" id="PTHR31221:SF338">
    <property type="entry name" value="OS08G0499300 PROTEIN"/>
    <property type="match status" value="1"/>
</dbReference>
<dbReference type="EnsemblPlants" id="AET2Gv20750900.2">
    <property type="protein sequence ID" value="AET2Gv20750900.2"/>
    <property type="gene ID" value="AET2Gv20750900"/>
</dbReference>
<dbReference type="SUPFAM" id="SSF118290">
    <property type="entry name" value="WRKY DNA-binding domain"/>
    <property type="match status" value="2"/>
</dbReference>
<dbReference type="GO" id="GO:0043565">
    <property type="term" value="F:sequence-specific DNA binding"/>
    <property type="evidence" value="ECO:0007669"/>
    <property type="project" value="InterPro"/>
</dbReference>
<dbReference type="GO" id="GO:0009737">
    <property type="term" value="P:response to abscisic acid"/>
    <property type="evidence" value="ECO:0007669"/>
    <property type="project" value="UniProtKB-ARBA"/>
</dbReference>
<dbReference type="GO" id="GO:0003700">
    <property type="term" value="F:DNA-binding transcription factor activity"/>
    <property type="evidence" value="ECO:0007669"/>
    <property type="project" value="InterPro"/>
</dbReference>
<feature type="domain" description="WRKY" evidence="8">
    <location>
        <begin position="358"/>
        <end position="422"/>
    </location>
</feature>